<evidence type="ECO:0000313" key="3">
    <source>
        <dbReference type="Proteomes" id="UP000195521"/>
    </source>
</evidence>
<dbReference type="AlphaFoldDB" id="A0A1Y1JVS5"/>
<keyword evidence="1" id="KW-0472">Membrane</keyword>
<feature type="transmembrane region" description="Helical" evidence="1">
    <location>
        <begin position="237"/>
        <end position="258"/>
    </location>
</feature>
<accession>A0A1Y1JVS5</accession>
<proteinExistence type="predicted"/>
<evidence type="ECO:0000256" key="1">
    <source>
        <dbReference type="SAM" id="Phobius"/>
    </source>
</evidence>
<organism evidence="2 3">
    <name type="scientific">Plasmodium gonderi</name>
    <dbReference type="NCBI Taxonomy" id="77519"/>
    <lineage>
        <taxon>Eukaryota</taxon>
        <taxon>Sar</taxon>
        <taxon>Alveolata</taxon>
        <taxon>Apicomplexa</taxon>
        <taxon>Aconoidasida</taxon>
        <taxon>Haemosporida</taxon>
        <taxon>Plasmodiidae</taxon>
        <taxon>Plasmodium</taxon>
        <taxon>Plasmodium (Plasmodium)</taxon>
    </lineage>
</organism>
<protein>
    <submittedName>
        <fullName evidence="2">Variable surface protein</fullName>
    </submittedName>
</protein>
<keyword evidence="1" id="KW-1133">Transmembrane helix</keyword>
<dbReference type="Proteomes" id="UP000195521">
    <property type="component" value="Unassembled WGS sequence"/>
</dbReference>
<dbReference type="RefSeq" id="XP_028547052.1">
    <property type="nucleotide sequence ID" value="XM_028691251.1"/>
</dbReference>
<evidence type="ECO:0000313" key="2">
    <source>
        <dbReference type="EMBL" id="GAW84463.1"/>
    </source>
</evidence>
<reference evidence="3" key="1">
    <citation type="submission" date="2017-04" db="EMBL/GenBank/DDBJ databases">
        <title>Plasmodium gonderi genome.</title>
        <authorList>
            <person name="Arisue N."/>
            <person name="Honma H."/>
            <person name="Kawai S."/>
            <person name="Tougan T."/>
            <person name="Tanabe K."/>
            <person name="Horii T."/>
        </authorList>
    </citation>
    <scope>NUCLEOTIDE SEQUENCE [LARGE SCALE GENOMIC DNA]</scope>
    <source>
        <strain evidence="3">ATCC 30045</strain>
    </source>
</reference>
<sequence>MGEKIFESLDLYFPEYKKIMDRDYKSYVTYNAYSNQIRAKRGNLKYFDVIEEICDKLVQYLFEIHDEIGNTLRIKKGLLYMYYWLYKNYLISEKDNNYIKEIYNEFINEYYKTDMGKLLKPNPEVNIFDKGWKDMMDICDLNVKLYNIKIKNISFSDINDRCNYAQKCYDLYMQKYNTCEYSSNTLYCNELENIYNLYNSIPNLTINCDKTKYTMLDSLKINKQVVDTHKSSKSVKIIMLTIVILLIPPLLFIIYKFIPYNSHVHCVIRTIKNKYSMMNKEWKMLKPLKIYNRALENSMYNILYNST</sequence>
<dbReference type="EMBL" id="BDQF01000337">
    <property type="protein sequence ID" value="GAW84463.1"/>
    <property type="molecule type" value="Genomic_DNA"/>
</dbReference>
<keyword evidence="3" id="KW-1185">Reference proteome</keyword>
<gene>
    <name evidence="2" type="ORF">PGO_003110</name>
</gene>
<comment type="caution">
    <text evidence="2">The sequence shown here is derived from an EMBL/GenBank/DDBJ whole genome shotgun (WGS) entry which is preliminary data.</text>
</comment>
<dbReference type="GeneID" id="39745271"/>
<name>A0A1Y1JVS5_PLAGO</name>
<keyword evidence="1" id="KW-0812">Transmembrane</keyword>